<keyword evidence="2" id="KW-0540">Nuclease</keyword>
<keyword evidence="2" id="KW-0255">Endonuclease</keyword>
<reference evidence="3" key="1">
    <citation type="journal article" date="2019" name="Int. J. Syst. Evol. Microbiol.">
        <title>The Global Catalogue of Microorganisms (GCM) 10K type strain sequencing project: providing services to taxonomists for standard genome sequencing and annotation.</title>
        <authorList>
            <consortium name="The Broad Institute Genomics Platform"/>
            <consortium name="The Broad Institute Genome Sequencing Center for Infectious Disease"/>
            <person name="Wu L."/>
            <person name="Ma J."/>
        </authorList>
    </citation>
    <scope>NUCLEOTIDE SEQUENCE [LARGE SCALE GENOMIC DNA]</scope>
    <source>
        <strain evidence="3">CGMCC 4.1434</strain>
    </source>
</reference>
<name>A0ABW0TSL9_9BACL</name>
<gene>
    <name evidence="2" type="ORF">ACFPRA_21445</name>
</gene>
<dbReference type="Pfam" id="PF13391">
    <property type="entry name" value="HNH_2"/>
    <property type="match status" value="1"/>
</dbReference>
<organism evidence="2 3">
    <name type="scientific">Sporosarcina soli</name>
    <dbReference type="NCBI Taxonomy" id="334736"/>
    <lineage>
        <taxon>Bacteria</taxon>
        <taxon>Bacillati</taxon>
        <taxon>Bacillota</taxon>
        <taxon>Bacilli</taxon>
        <taxon>Bacillales</taxon>
        <taxon>Caryophanaceae</taxon>
        <taxon>Sporosarcina</taxon>
    </lineage>
</organism>
<dbReference type="GO" id="GO:0004519">
    <property type="term" value="F:endonuclease activity"/>
    <property type="evidence" value="ECO:0007669"/>
    <property type="project" value="UniProtKB-KW"/>
</dbReference>
<feature type="domain" description="HNH nuclease" evidence="1">
    <location>
        <begin position="204"/>
        <end position="256"/>
    </location>
</feature>
<evidence type="ECO:0000313" key="3">
    <source>
        <dbReference type="Proteomes" id="UP001596109"/>
    </source>
</evidence>
<keyword evidence="2" id="KW-0378">Hydrolase</keyword>
<dbReference type="InterPro" id="IPR003615">
    <property type="entry name" value="HNH_nuc"/>
</dbReference>
<evidence type="ECO:0000313" key="2">
    <source>
        <dbReference type="EMBL" id="MFC5591455.1"/>
    </source>
</evidence>
<evidence type="ECO:0000259" key="1">
    <source>
        <dbReference type="Pfam" id="PF13391"/>
    </source>
</evidence>
<comment type="caution">
    <text evidence="2">The sequence shown here is derived from an EMBL/GenBank/DDBJ whole genome shotgun (WGS) entry which is preliminary data.</text>
</comment>
<dbReference type="RefSeq" id="WP_381439272.1">
    <property type="nucleotide sequence ID" value="NZ_JBHSNO010000016.1"/>
</dbReference>
<proteinExistence type="predicted"/>
<dbReference type="Proteomes" id="UP001596109">
    <property type="component" value="Unassembled WGS sequence"/>
</dbReference>
<accession>A0ABW0TSL9</accession>
<protein>
    <submittedName>
        <fullName evidence="2">HNH endonuclease</fullName>
    </submittedName>
</protein>
<dbReference type="EMBL" id="JBHSNO010000016">
    <property type="protein sequence ID" value="MFC5591455.1"/>
    <property type="molecule type" value="Genomic_DNA"/>
</dbReference>
<keyword evidence="3" id="KW-1185">Reference proteome</keyword>
<sequence>MQCFIVMQGQTYQEEKELGMIWSRKEGNGDNLPHSWLRVKEVKEGDRVFHYVKGNIVAISVAKTASQIAQRPSAHEQQENLGYLVELDYHELEVPIHIRSKIDVLLPHLPIKYSPFQADGNGNQGYLYPCNEELAIKLVELISDANIYQIDDEQLELAMSPVRQTEHNPFIPMLTETETEVKTKIRLGKQKFRRALLPLWAQKCALCDIELPELLRASYSKPWKDGTDLERVDPYNGVLLCCNHHALYENGLLAFDGQGRLHIAARIPEADYEKYSIRSKMKIARTEQNKPYFKWHKRHVFKG</sequence>